<keyword evidence="8" id="KW-1185">Reference proteome</keyword>
<feature type="transmembrane region" description="Helical" evidence="5">
    <location>
        <begin position="105"/>
        <end position="123"/>
    </location>
</feature>
<proteinExistence type="predicted"/>
<evidence type="ECO:0000256" key="3">
    <source>
        <dbReference type="ARBA" id="ARBA00022989"/>
    </source>
</evidence>
<dbReference type="EMBL" id="LHPF02000017">
    <property type="protein sequence ID" value="PSC70881.1"/>
    <property type="molecule type" value="Genomic_DNA"/>
</dbReference>
<organism evidence="7 8">
    <name type="scientific">Micractinium conductrix</name>
    <dbReference type="NCBI Taxonomy" id="554055"/>
    <lineage>
        <taxon>Eukaryota</taxon>
        <taxon>Viridiplantae</taxon>
        <taxon>Chlorophyta</taxon>
        <taxon>core chlorophytes</taxon>
        <taxon>Trebouxiophyceae</taxon>
        <taxon>Chlorellales</taxon>
        <taxon>Chlorellaceae</taxon>
        <taxon>Chlorella clade</taxon>
        <taxon>Micractinium</taxon>
    </lineage>
</organism>
<evidence type="ECO:0000313" key="8">
    <source>
        <dbReference type="Proteomes" id="UP000239649"/>
    </source>
</evidence>
<dbReference type="Proteomes" id="UP000239649">
    <property type="component" value="Unassembled WGS sequence"/>
</dbReference>
<comment type="caution">
    <text evidence="7">The sequence shown here is derived from an EMBL/GenBank/DDBJ whole genome shotgun (WGS) entry which is preliminary data.</text>
</comment>
<evidence type="ECO:0000256" key="2">
    <source>
        <dbReference type="ARBA" id="ARBA00022692"/>
    </source>
</evidence>
<dbReference type="GO" id="GO:0016020">
    <property type="term" value="C:membrane"/>
    <property type="evidence" value="ECO:0007669"/>
    <property type="project" value="UniProtKB-SubCell"/>
</dbReference>
<evidence type="ECO:0000256" key="5">
    <source>
        <dbReference type="SAM" id="Phobius"/>
    </source>
</evidence>
<comment type="subcellular location">
    <subcellularLocation>
        <location evidence="1">Membrane</location>
        <topology evidence="1">Multi-pass membrane protein</topology>
    </subcellularLocation>
</comment>
<reference evidence="7 8" key="1">
    <citation type="journal article" date="2018" name="Plant J.">
        <title>Genome sequences of Chlorella sorokiniana UTEX 1602 and Micractinium conductrix SAG 241.80: implications to maltose excretion by a green alga.</title>
        <authorList>
            <person name="Arriola M.B."/>
            <person name="Velmurugan N."/>
            <person name="Zhang Y."/>
            <person name="Plunkett M.H."/>
            <person name="Hondzo H."/>
            <person name="Barney B.M."/>
        </authorList>
    </citation>
    <scope>NUCLEOTIDE SEQUENCE [LARGE SCALE GENOMIC DNA]</scope>
    <source>
        <strain evidence="7 8">SAG 241.80</strain>
    </source>
</reference>
<dbReference type="OrthoDB" id="528856at2759"/>
<evidence type="ECO:0000256" key="1">
    <source>
        <dbReference type="ARBA" id="ARBA00004141"/>
    </source>
</evidence>
<evidence type="ECO:0000259" key="6">
    <source>
        <dbReference type="PROSITE" id="PS51225"/>
    </source>
</evidence>
<sequence>MGMEGVKTGAFWLRFFEMICAIVAFSTVVDYDSSSRIKFVMFTGITAFILALFFMVAYMAGVGAARGIFSLVVDVLWTIFWLVAAGCVSSFLADVPDTSKLQASTAFSWISWFLWIGSTIISFQDWRGGVSGPAPTGPPGIPNSSVSMV</sequence>
<evidence type="ECO:0000256" key="4">
    <source>
        <dbReference type="ARBA" id="ARBA00023136"/>
    </source>
</evidence>
<gene>
    <name evidence="7" type="ORF">C2E20_5714</name>
</gene>
<keyword evidence="4 5" id="KW-0472">Membrane</keyword>
<keyword evidence="2 5" id="KW-0812">Transmembrane</keyword>
<feature type="domain" description="MARVEL" evidence="6">
    <location>
        <begin position="5"/>
        <end position="127"/>
    </location>
</feature>
<protein>
    <submittedName>
        <fullName evidence="7">MARVEL-like domain</fullName>
    </submittedName>
</protein>
<dbReference type="InterPro" id="IPR008253">
    <property type="entry name" value="Marvel"/>
</dbReference>
<feature type="transmembrane region" description="Helical" evidence="5">
    <location>
        <begin position="12"/>
        <end position="32"/>
    </location>
</feature>
<dbReference type="PROSITE" id="PS51225">
    <property type="entry name" value="MARVEL"/>
    <property type="match status" value="1"/>
</dbReference>
<evidence type="ECO:0000313" key="7">
    <source>
        <dbReference type="EMBL" id="PSC70881.1"/>
    </source>
</evidence>
<accession>A0A2P6V9Z7</accession>
<name>A0A2P6V9Z7_9CHLO</name>
<dbReference type="AlphaFoldDB" id="A0A2P6V9Z7"/>
<feature type="transmembrane region" description="Helical" evidence="5">
    <location>
        <begin position="67"/>
        <end position="93"/>
    </location>
</feature>
<keyword evidence="3 5" id="KW-1133">Transmembrane helix</keyword>
<dbReference type="Pfam" id="PF01284">
    <property type="entry name" value="MARVEL"/>
    <property type="match status" value="1"/>
</dbReference>
<feature type="transmembrane region" description="Helical" evidence="5">
    <location>
        <begin position="39"/>
        <end position="61"/>
    </location>
</feature>